<dbReference type="EMBL" id="CP060636">
    <property type="protein sequence ID" value="QNM11967.1"/>
    <property type="molecule type" value="Genomic_DNA"/>
</dbReference>
<keyword evidence="10" id="KW-1185">Reference proteome</keyword>
<name>A0A7G9GMD5_9FIRM</name>
<evidence type="ECO:0000256" key="7">
    <source>
        <dbReference type="HAMAP-Rule" id="MF_00201"/>
    </source>
</evidence>
<evidence type="ECO:0000256" key="2">
    <source>
        <dbReference type="ARBA" id="ARBA00021310"/>
    </source>
</evidence>
<evidence type="ECO:0000259" key="8">
    <source>
        <dbReference type="Pfam" id="PF11967"/>
    </source>
</evidence>
<dbReference type="InterPro" id="IPR042242">
    <property type="entry name" value="RecO_C"/>
</dbReference>
<evidence type="ECO:0000256" key="1">
    <source>
        <dbReference type="ARBA" id="ARBA00007452"/>
    </source>
</evidence>
<keyword evidence="4 7" id="KW-0233">DNA recombination</keyword>
<dbReference type="PANTHER" id="PTHR33991">
    <property type="entry name" value="DNA REPAIR PROTEIN RECO"/>
    <property type="match status" value="1"/>
</dbReference>
<evidence type="ECO:0000256" key="3">
    <source>
        <dbReference type="ARBA" id="ARBA00022763"/>
    </source>
</evidence>
<dbReference type="SUPFAM" id="SSF57863">
    <property type="entry name" value="ArfGap/RecO-like zinc finger"/>
    <property type="match status" value="1"/>
</dbReference>
<gene>
    <name evidence="7 9" type="primary">recO</name>
    <name evidence="9" type="ORF">H9Q80_17255</name>
</gene>
<dbReference type="Pfam" id="PF11967">
    <property type="entry name" value="RecO_N"/>
    <property type="match status" value="1"/>
</dbReference>
<dbReference type="Proteomes" id="UP000515856">
    <property type="component" value="Chromosome"/>
</dbReference>
<dbReference type="KEGG" id="ehn:H9Q80_17255"/>
<feature type="domain" description="DNA replication/recombination mediator RecO N-terminal" evidence="8">
    <location>
        <begin position="7"/>
        <end position="80"/>
    </location>
</feature>
<keyword evidence="3 7" id="KW-0227">DNA damage</keyword>
<dbReference type="PANTHER" id="PTHR33991:SF1">
    <property type="entry name" value="DNA REPAIR PROTEIN RECO"/>
    <property type="match status" value="1"/>
</dbReference>
<dbReference type="InterPro" id="IPR003717">
    <property type="entry name" value="RecO"/>
</dbReference>
<proteinExistence type="inferred from homology"/>
<dbReference type="Pfam" id="PF02565">
    <property type="entry name" value="RecO_C"/>
    <property type="match status" value="1"/>
</dbReference>
<sequence length="244" mass="28339">MNDAFCGIVIEYREYREHDALLSVLRDDGVIIKISAKGIQKVKSKNAPACQLFTYSRWYLNYRETSTMQSLKSAEILESYRHIREDLIKQSIAAYFCEMILYSHFETPFAFDLLKHALDILKSQDDPMVILCLFQVIVNRMHGIEMQCDGCVRCGTTKGIYAISLKDGGFICKMCAKGYDKVYSSKDLKCFRLLNKAQLEHYDILKEIGGFRFEHFEQLYAFFEEYAGIPIKSIQFLRILKDMS</sequence>
<dbReference type="InterPro" id="IPR037278">
    <property type="entry name" value="ARFGAP/RecO"/>
</dbReference>
<dbReference type="GO" id="GO:0043590">
    <property type="term" value="C:bacterial nucleoid"/>
    <property type="evidence" value="ECO:0007669"/>
    <property type="project" value="TreeGrafter"/>
</dbReference>
<organism evidence="9 10">
    <name type="scientific">[Eubacterium] hominis</name>
    <dbReference type="NCBI Taxonomy" id="2764325"/>
    <lineage>
        <taxon>Bacteria</taxon>
        <taxon>Bacillati</taxon>
        <taxon>Bacillota</taxon>
        <taxon>Erysipelotrichia</taxon>
        <taxon>Erysipelotrichales</taxon>
        <taxon>Erysipelotrichaceae</taxon>
        <taxon>Amedibacillus</taxon>
    </lineage>
</organism>
<dbReference type="NCBIfam" id="TIGR00613">
    <property type="entry name" value="reco"/>
    <property type="match status" value="1"/>
</dbReference>
<evidence type="ECO:0000256" key="5">
    <source>
        <dbReference type="ARBA" id="ARBA00023204"/>
    </source>
</evidence>
<dbReference type="GO" id="GO:0006310">
    <property type="term" value="P:DNA recombination"/>
    <property type="evidence" value="ECO:0007669"/>
    <property type="project" value="UniProtKB-UniRule"/>
</dbReference>
<evidence type="ECO:0000313" key="9">
    <source>
        <dbReference type="EMBL" id="QNM11967.1"/>
    </source>
</evidence>
<dbReference type="GO" id="GO:0006302">
    <property type="term" value="P:double-strand break repair"/>
    <property type="evidence" value="ECO:0007669"/>
    <property type="project" value="TreeGrafter"/>
</dbReference>
<comment type="similarity">
    <text evidence="1 7">Belongs to the RecO family.</text>
</comment>
<accession>A0A7G9GMD5</accession>
<comment type="function">
    <text evidence="7">Involved in DNA repair and RecF pathway recombination.</text>
</comment>
<dbReference type="SUPFAM" id="SSF50249">
    <property type="entry name" value="Nucleic acid-binding proteins"/>
    <property type="match status" value="1"/>
</dbReference>
<dbReference type="AlphaFoldDB" id="A0A7G9GMD5"/>
<dbReference type="Gene3D" id="6.20.220.20">
    <property type="entry name" value="Recombination protein O, zinc-binding domain"/>
    <property type="match status" value="1"/>
</dbReference>
<dbReference type="InterPro" id="IPR022572">
    <property type="entry name" value="DNA_rep/recomb_RecO_N"/>
</dbReference>
<dbReference type="HAMAP" id="MF_00201">
    <property type="entry name" value="RecO"/>
    <property type="match status" value="1"/>
</dbReference>
<evidence type="ECO:0000256" key="6">
    <source>
        <dbReference type="ARBA" id="ARBA00033409"/>
    </source>
</evidence>
<keyword evidence="5 7" id="KW-0234">DNA repair</keyword>
<dbReference type="RefSeq" id="WP_117454745.1">
    <property type="nucleotide sequence ID" value="NZ_CP060636.1"/>
</dbReference>
<dbReference type="Gene3D" id="2.40.50.140">
    <property type="entry name" value="Nucleic acid-binding proteins"/>
    <property type="match status" value="1"/>
</dbReference>
<evidence type="ECO:0000313" key="10">
    <source>
        <dbReference type="Proteomes" id="UP000515856"/>
    </source>
</evidence>
<reference evidence="9 10" key="1">
    <citation type="submission" date="2020-08" db="EMBL/GenBank/DDBJ databases">
        <authorList>
            <person name="Liu C."/>
            <person name="Sun Q."/>
        </authorList>
    </citation>
    <scope>NUCLEOTIDE SEQUENCE [LARGE SCALE GENOMIC DNA]</scope>
    <source>
        <strain evidence="9 10">NSJ-61</strain>
    </source>
</reference>
<dbReference type="InterPro" id="IPR012340">
    <property type="entry name" value="NA-bd_OB-fold"/>
</dbReference>
<evidence type="ECO:0000256" key="4">
    <source>
        <dbReference type="ARBA" id="ARBA00023172"/>
    </source>
</evidence>
<dbReference type="Gene3D" id="1.20.1440.120">
    <property type="entry name" value="Recombination protein O, C-terminal domain"/>
    <property type="match status" value="1"/>
</dbReference>
<protein>
    <recommendedName>
        <fullName evidence="2 7">DNA repair protein RecO</fullName>
    </recommendedName>
    <alternativeName>
        <fullName evidence="6 7">Recombination protein O</fullName>
    </alternativeName>
</protein>